<dbReference type="GO" id="GO:0007165">
    <property type="term" value="P:signal transduction"/>
    <property type="evidence" value="ECO:0007669"/>
    <property type="project" value="InterPro"/>
</dbReference>
<dbReference type="Proteomes" id="UP000635983">
    <property type="component" value="Unassembled WGS sequence"/>
</dbReference>
<dbReference type="PANTHER" id="PTHR45138">
    <property type="entry name" value="REGULATORY COMPONENTS OF SENSORY TRANSDUCTION SYSTEM"/>
    <property type="match status" value="1"/>
</dbReference>
<dbReference type="SMART" id="SM00267">
    <property type="entry name" value="GGDEF"/>
    <property type="match status" value="1"/>
</dbReference>
<dbReference type="InterPro" id="IPR029787">
    <property type="entry name" value="Nucleotide_cyclase"/>
</dbReference>
<reference evidence="8" key="1">
    <citation type="journal article" date="2014" name="Int. J. Syst. Evol. Microbiol.">
        <title>Complete genome sequence of Corynebacterium casei LMG S-19264T (=DSM 44701T), isolated from a smear-ripened cheese.</title>
        <authorList>
            <consortium name="US DOE Joint Genome Institute (JGI-PGF)"/>
            <person name="Walter F."/>
            <person name="Albersmeier A."/>
            <person name="Kalinowski J."/>
            <person name="Ruckert C."/>
        </authorList>
    </citation>
    <scope>NUCLEOTIDE SEQUENCE</scope>
    <source>
        <strain evidence="8">JCM 30078</strain>
    </source>
</reference>
<dbReference type="Pfam" id="PF00990">
    <property type="entry name" value="GGDEF"/>
    <property type="match status" value="1"/>
</dbReference>
<proteinExistence type="predicted"/>
<evidence type="ECO:0000256" key="5">
    <source>
        <dbReference type="SAM" id="Phobius"/>
    </source>
</evidence>
<feature type="transmembrane region" description="Helical" evidence="5">
    <location>
        <begin position="161"/>
        <end position="180"/>
    </location>
</feature>
<gene>
    <name evidence="8" type="ORF">GCM10009304_25380</name>
</gene>
<comment type="caution">
    <text evidence="8">The sequence shown here is derived from an EMBL/GenBank/DDBJ whole genome shotgun (WGS) entry which is preliminary data.</text>
</comment>
<dbReference type="PROSITE" id="PS50885">
    <property type="entry name" value="HAMP"/>
    <property type="match status" value="1"/>
</dbReference>
<dbReference type="SUPFAM" id="SSF55073">
    <property type="entry name" value="Nucleotide cyclase"/>
    <property type="match status" value="1"/>
</dbReference>
<evidence type="ECO:0000256" key="2">
    <source>
        <dbReference type="ARBA" id="ARBA00004533"/>
    </source>
</evidence>
<dbReference type="EMBL" id="BMPO01000005">
    <property type="protein sequence ID" value="GGJ98398.1"/>
    <property type="molecule type" value="Genomic_DNA"/>
</dbReference>
<reference evidence="8" key="2">
    <citation type="submission" date="2020-09" db="EMBL/GenBank/DDBJ databases">
        <authorList>
            <person name="Sun Q."/>
            <person name="Ohkuma M."/>
        </authorList>
    </citation>
    <scope>NUCLEOTIDE SEQUENCE</scope>
    <source>
        <strain evidence="8">JCM 30078</strain>
    </source>
</reference>
<dbReference type="PANTHER" id="PTHR45138:SF9">
    <property type="entry name" value="DIGUANYLATE CYCLASE DGCM-RELATED"/>
    <property type="match status" value="1"/>
</dbReference>
<dbReference type="Gene3D" id="6.10.340.10">
    <property type="match status" value="1"/>
</dbReference>
<evidence type="ECO:0000256" key="4">
    <source>
        <dbReference type="ARBA" id="ARBA00034247"/>
    </source>
</evidence>
<comment type="catalytic activity">
    <reaction evidence="4">
        <text>2 GTP = 3',3'-c-di-GMP + 2 diphosphate</text>
        <dbReference type="Rhea" id="RHEA:24898"/>
        <dbReference type="ChEBI" id="CHEBI:33019"/>
        <dbReference type="ChEBI" id="CHEBI:37565"/>
        <dbReference type="ChEBI" id="CHEBI:58805"/>
        <dbReference type="EC" id="2.7.7.65"/>
    </reaction>
</comment>
<dbReference type="GO" id="GO:0043709">
    <property type="term" value="P:cell adhesion involved in single-species biofilm formation"/>
    <property type="evidence" value="ECO:0007669"/>
    <property type="project" value="TreeGrafter"/>
</dbReference>
<dbReference type="GO" id="GO:0005886">
    <property type="term" value="C:plasma membrane"/>
    <property type="evidence" value="ECO:0007669"/>
    <property type="project" value="UniProtKB-SubCell"/>
</dbReference>
<evidence type="ECO:0000256" key="3">
    <source>
        <dbReference type="ARBA" id="ARBA00012528"/>
    </source>
</evidence>
<dbReference type="NCBIfam" id="TIGR00254">
    <property type="entry name" value="GGDEF"/>
    <property type="match status" value="1"/>
</dbReference>
<dbReference type="EC" id="2.7.7.65" evidence="3"/>
<dbReference type="GO" id="GO:0052621">
    <property type="term" value="F:diguanylate cyclase activity"/>
    <property type="evidence" value="ECO:0007669"/>
    <property type="project" value="UniProtKB-EC"/>
</dbReference>
<dbReference type="FunFam" id="3.30.70.270:FF:000001">
    <property type="entry name" value="Diguanylate cyclase domain protein"/>
    <property type="match status" value="1"/>
</dbReference>
<feature type="domain" description="HAMP" evidence="6">
    <location>
        <begin position="182"/>
        <end position="238"/>
    </location>
</feature>
<sequence length="440" mass="49321">MPDKHALQKPNNSLGRRLVVATLGFCLLFTCVTVGLRSWFAWQNNLANIRSELALIDQVFQGTLSKAIWEMDTESLESQMESVAGATPVGRVSLRIFRAGREAEVIVRSTADSRVFEQSPSLRRELTFSPYAGAVEHVGTLEIDANQTVLRERLYHEITNILVTQVVQSLLLAGLIMWMFNHSVTVHVQHIARHLNRLSPDTLKAKLSLQRSPKRRDELSLLEAGVNDVQDKLADHLDRQRQYEHDLAAHRDHLAELVDARTAELSEANQRLEELSRSDPLTGLANRREFDDVKEKEFRRAVRSEQPLAVLMCDIDFFKAYNDLYGHAQGDRCLRDVADILRQSFARAGEVVARLGGEEFAVLLPGLNLEEAARVAERATSALAERAIPHSASLVSDHVTLSIGLATLDTKAMDHFDQLLSQADQALYRAKHSGRNRVAC</sequence>
<evidence type="ECO:0000259" key="6">
    <source>
        <dbReference type="PROSITE" id="PS50885"/>
    </source>
</evidence>
<keyword evidence="5" id="KW-0812">Transmembrane</keyword>
<dbReference type="GO" id="GO:1902201">
    <property type="term" value="P:negative regulation of bacterial-type flagellum-dependent cell motility"/>
    <property type="evidence" value="ECO:0007669"/>
    <property type="project" value="TreeGrafter"/>
</dbReference>
<organism evidence="8 9">
    <name type="scientific">Pseudomonas matsuisoli</name>
    <dbReference type="NCBI Taxonomy" id="1515666"/>
    <lineage>
        <taxon>Bacteria</taxon>
        <taxon>Pseudomonadati</taxon>
        <taxon>Pseudomonadota</taxon>
        <taxon>Gammaproteobacteria</taxon>
        <taxon>Pseudomonadales</taxon>
        <taxon>Pseudomonadaceae</taxon>
        <taxon>Pseudomonas</taxon>
    </lineage>
</organism>
<dbReference type="InterPro" id="IPR000160">
    <property type="entry name" value="GGDEF_dom"/>
</dbReference>
<keyword evidence="9" id="KW-1185">Reference proteome</keyword>
<comment type="cofactor">
    <cofactor evidence="1">
        <name>Mg(2+)</name>
        <dbReference type="ChEBI" id="CHEBI:18420"/>
    </cofactor>
</comment>
<dbReference type="CDD" id="cd01949">
    <property type="entry name" value="GGDEF"/>
    <property type="match status" value="1"/>
</dbReference>
<dbReference type="RefSeq" id="WP_188983603.1">
    <property type="nucleotide sequence ID" value="NZ_BMPO01000005.1"/>
</dbReference>
<protein>
    <recommendedName>
        <fullName evidence="3">diguanylate cyclase</fullName>
        <ecNumber evidence="3">2.7.7.65</ecNumber>
    </recommendedName>
</protein>
<evidence type="ECO:0000313" key="9">
    <source>
        <dbReference type="Proteomes" id="UP000635983"/>
    </source>
</evidence>
<dbReference type="AlphaFoldDB" id="A0A917UYW7"/>
<comment type="subcellular location">
    <subcellularLocation>
        <location evidence="2">Cell inner membrane</location>
    </subcellularLocation>
</comment>
<evidence type="ECO:0000313" key="8">
    <source>
        <dbReference type="EMBL" id="GGJ98398.1"/>
    </source>
</evidence>
<evidence type="ECO:0000259" key="7">
    <source>
        <dbReference type="PROSITE" id="PS50887"/>
    </source>
</evidence>
<name>A0A917UYW7_9PSED</name>
<feature type="domain" description="GGDEF" evidence="7">
    <location>
        <begin position="306"/>
        <end position="440"/>
    </location>
</feature>
<keyword evidence="5" id="KW-1133">Transmembrane helix</keyword>
<keyword evidence="5" id="KW-0472">Membrane</keyword>
<dbReference type="Gene3D" id="3.30.70.270">
    <property type="match status" value="1"/>
</dbReference>
<dbReference type="InterPro" id="IPR003660">
    <property type="entry name" value="HAMP_dom"/>
</dbReference>
<evidence type="ECO:0000256" key="1">
    <source>
        <dbReference type="ARBA" id="ARBA00001946"/>
    </source>
</evidence>
<feature type="transmembrane region" description="Helical" evidence="5">
    <location>
        <begin position="20"/>
        <end position="40"/>
    </location>
</feature>
<dbReference type="InterPro" id="IPR050469">
    <property type="entry name" value="Diguanylate_Cyclase"/>
</dbReference>
<accession>A0A917UYW7</accession>
<dbReference type="InterPro" id="IPR043128">
    <property type="entry name" value="Rev_trsase/Diguanyl_cyclase"/>
</dbReference>
<dbReference type="PROSITE" id="PS50887">
    <property type="entry name" value="GGDEF"/>
    <property type="match status" value="1"/>
</dbReference>